<dbReference type="AlphaFoldDB" id="M9RDB7"/>
<gene>
    <name evidence="2" type="ORF">OAN307_c28160</name>
</gene>
<keyword evidence="1" id="KW-0812">Transmembrane</keyword>
<feature type="transmembrane region" description="Helical" evidence="1">
    <location>
        <begin position="82"/>
        <end position="100"/>
    </location>
</feature>
<name>M9RDB7_9RHOB</name>
<reference evidence="2 3" key="1">
    <citation type="journal article" date="2013" name="PLoS ONE">
        <title>Poles Apart: Arctic and Antarctic Octadecabacter strains Share High Genome Plasticity and a New Type of Xanthorhodopsin.</title>
        <authorList>
            <person name="Vollmers J."/>
            <person name="Voget S."/>
            <person name="Dietrich S."/>
            <person name="Gollnow K."/>
            <person name="Smits M."/>
            <person name="Meyer K."/>
            <person name="Brinkhoff T."/>
            <person name="Simon M."/>
            <person name="Daniel R."/>
        </authorList>
    </citation>
    <scope>NUCLEOTIDE SEQUENCE [LARGE SCALE GENOMIC DNA]</scope>
    <source>
        <strain evidence="2 3">307</strain>
    </source>
</reference>
<evidence type="ECO:0000313" key="2">
    <source>
        <dbReference type="EMBL" id="AGI68391.1"/>
    </source>
</evidence>
<feature type="transmembrane region" description="Helical" evidence="1">
    <location>
        <begin position="24"/>
        <end position="41"/>
    </location>
</feature>
<evidence type="ECO:0000256" key="1">
    <source>
        <dbReference type="SAM" id="Phobius"/>
    </source>
</evidence>
<protein>
    <submittedName>
        <fullName evidence="2">Uncharacterized protein</fullName>
    </submittedName>
</protein>
<dbReference type="HOGENOM" id="CLU_2130875_0_0_5"/>
<dbReference type="KEGG" id="oat:OAN307_c28160"/>
<dbReference type="Proteomes" id="UP000005307">
    <property type="component" value="Chromosome"/>
</dbReference>
<keyword evidence="1" id="KW-0472">Membrane</keyword>
<dbReference type="RefSeq" id="WP_015500388.1">
    <property type="nucleotide sequence ID" value="NC_020911.1"/>
</dbReference>
<sequence length="113" mass="12108">MCLLAYFGVTQALGAHPRWAFDVALYGAVLGGALALSLSYITRFAVFFAVFDLALSGAIVWWGKRMFVVASADDALAGQMWFFGWIAVCACAVAVFALLVHKIISDVAQSPVD</sequence>
<keyword evidence="1" id="KW-1133">Transmembrane helix</keyword>
<keyword evidence="3" id="KW-1185">Reference proteome</keyword>
<dbReference type="EMBL" id="CP003740">
    <property type="protein sequence ID" value="AGI68391.1"/>
    <property type="molecule type" value="Genomic_DNA"/>
</dbReference>
<proteinExistence type="predicted"/>
<organism evidence="2 3">
    <name type="scientific">Octadecabacter antarcticus 307</name>
    <dbReference type="NCBI Taxonomy" id="391626"/>
    <lineage>
        <taxon>Bacteria</taxon>
        <taxon>Pseudomonadati</taxon>
        <taxon>Pseudomonadota</taxon>
        <taxon>Alphaproteobacteria</taxon>
        <taxon>Rhodobacterales</taxon>
        <taxon>Roseobacteraceae</taxon>
        <taxon>Octadecabacter</taxon>
    </lineage>
</organism>
<feature type="transmembrane region" description="Helical" evidence="1">
    <location>
        <begin position="46"/>
        <end position="62"/>
    </location>
</feature>
<accession>M9RDB7</accession>
<evidence type="ECO:0000313" key="3">
    <source>
        <dbReference type="Proteomes" id="UP000005307"/>
    </source>
</evidence>
<dbReference type="STRING" id="391626.OAN307_c28160"/>
<dbReference type="eggNOG" id="ENOG502ZQMD">
    <property type="taxonomic scope" value="Bacteria"/>
</dbReference>